<dbReference type="FunFam" id="2.40.10.10:FF:000005">
    <property type="entry name" value="Serine protease 37"/>
    <property type="match status" value="1"/>
</dbReference>
<name>A0A401PZP2_SCYTO</name>
<evidence type="ECO:0000313" key="13">
    <source>
        <dbReference type="EMBL" id="GCB78586.1"/>
    </source>
</evidence>
<dbReference type="InterPro" id="IPR001314">
    <property type="entry name" value="Peptidase_S1A"/>
</dbReference>
<evidence type="ECO:0000256" key="9">
    <source>
        <dbReference type="ARBA" id="ARBA00036320"/>
    </source>
</evidence>
<dbReference type="GO" id="GO:0007586">
    <property type="term" value="P:digestion"/>
    <property type="evidence" value="ECO:0007669"/>
    <property type="project" value="UniProtKB-KW"/>
</dbReference>
<dbReference type="AlphaFoldDB" id="A0A401PZP2"/>
<dbReference type="OMA" id="PWINEIM"/>
<dbReference type="PROSITE" id="PS50240">
    <property type="entry name" value="TRYPSIN_DOM"/>
    <property type="match status" value="1"/>
</dbReference>
<evidence type="ECO:0000256" key="1">
    <source>
        <dbReference type="ARBA" id="ARBA00004239"/>
    </source>
</evidence>
<dbReference type="InterPro" id="IPR018114">
    <property type="entry name" value="TRYPSIN_HIS"/>
</dbReference>
<evidence type="ECO:0000313" key="14">
    <source>
        <dbReference type="Proteomes" id="UP000288216"/>
    </source>
</evidence>
<keyword evidence="4" id="KW-0222">Digestion</keyword>
<keyword evidence="2" id="KW-0964">Secreted</keyword>
<gene>
    <name evidence="13" type="ORF">scyTo_0016837</name>
</gene>
<dbReference type="PROSITE" id="PS00135">
    <property type="entry name" value="TRYPSIN_SER"/>
    <property type="match status" value="1"/>
</dbReference>
<dbReference type="EMBL" id="BFAA01010475">
    <property type="protein sequence ID" value="GCB78586.1"/>
    <property type="molecule type" value="Genomic_DNA"/>
</dbReference>
<dbReference type="PANTHER" id="PTHR24264">
    <property type="entry name" value="TRYPSIN-RELATED"/>
    <property type="match status" value="1"/>
</dbReference>
<dbReference type="EC" id="3.4.21.4" evidence="10"/>
<evidence type="ECO:0000256" key="7">
    <source>
        <dbReference type="ARBA" id="ARBA00023145"/>
    </source>
</evidence>
<evidence type="ECO:0000256" key="6">
    <source>
        <dbReference type="ARBA" id="ARBA00022825"/>
    </source>
</evidence>
<evidence type="ECO:0000256" key="4">
    <source>
        <dbReference type="ARBA" id="ARBA00022757"/>
    </source>
</evidence>
<reference evidence="13 14" key="1">
    <citation type="journal article" date="2018" name="Nat. Ecol. Evol.">
        <title>Shark genomes provide insights into elasmobranch evolution and the origin of vertebrates.</title>
        <authorList>
            <person name="Hara Y"/>
            <person name="Yamaguchi K"/>
            <person name="Onimaru K"/>
            <person name="Kadota M"/>
            <person name="Koyanagi M"/>
            <person name="Keeley SD"/>
            <person name="Tatsumi K"/>
            <person name="Tanaka K"/>
            <person name="Motone F"/>
            <person name="Kageyama Y"/>
            <person name="Nozu R"/>
            <person name="Adachi N"/>
            <person name="Nishimura O"/>
            <person name="Nakagawa R"/>
            <person name="Tanegashima C"/>
            <person name="Kiyatake I"/>
            <person name="Matsumoto R"/>
            <person name="Murakumo K"/>
            <person name="Nishida K"/>
            <person name="Terakita A"/>
            <person name="Kuratani S"/>
            <person name="Sato K"/>
            <person name="Hyodo S Kuraku.S."/>
        </authorList>
    </citation>
    <scope>NUCLEOTIDE SEQUENCE [LARGE SCALE GENOMIC DNA]</scope>
</reference>
<dbReference type="CDD" id="cd00190">
    <property type="entry name" value="Tryp_SPc"/>
    <property type="match status" value="1"/>
</dbReference>
<dbReference type="InterPro" id="IPR001254">
    <property type="entry name" value="Trypsin_dom"/>
</dbReference>
<comment type="subcellular location">
    <subcellularLocation>
        <location evidence="1">Secreted</location>
        <location evidence="1">Extracellular space</location>
    </subcellularLocation>
</comment>
<organism evidence="13 14">
    <name type="scientific">Scyliorhinus torazame</name>
    <name type="common">Cloudy catshark</name>
    <name type="synonym">Catulus torazame</name>
    <dbReference type="NCBI Taxonomy" id="75743"/>
    <lineage>
        <taxon>Eukaryota</taxon>
        <taxon>Metazoa</taxon>
        <taxon>Chordata</taxon>
        <taxon>Craniata</taxon>
        <taxon>Vertebrata</taxon>
        <taxon>Chondrichthyes</taxon>
        <taxon>Elasmobranchii</taxon>
        <taxon>Galeomorphii</taxon>
        <taxon>Galeoidea</taxon>
        <taxon>Carcharhiniformes</taxon>
        <taxon>Scyliorhinidae</taxon>
        <taxon>Scyliorhinus</taxon>
    </lineage>
</organism>
<accession>A0A401PZP2</accession>
<keyword evidence="14" id="KW-1185">Reference proteome</keyword>
<dbReference type="OrthoDB" id="10012881at2759"/>
<feature type="domain" description="Peptidase S1" evidence="12">
    <location>
        <begin position="1"/>
        <end position="204"/>
    </location>
</feature>
<protein>
    <recommendedName>
        <fullName evidence="10">trypsin</fullName>
        <ecNumber evidence="10">3.4.21.4</ecNumber>
    </recommendedName>
</protein>
<dbReference type="SMART" id="SM00020">
    <property type="entry name" value="Tryp_SPc"/>
    <property type="match status" value="1"/>
</dbReference>
<keyword evidence="7" id="KW-0865">Zymogen</keyword>
<evidence type="ECO:0000256" key="5">
    <source>
        <dbReference type="ARBA" id="ARBA00022801"/>
    </source>
</evidence>
<evidence type="ECO:0000256" key="10">
    <source>
        <dbReference type="ARBA" id="ARBA00038868"/>
    </source>
</evidence>
<evidence type="ECO:0000256" key="3">
    <source>
        <dbReference type="ARBA" id="ARBA00022670"/>
    </source>
</evidence>
<dbReference type="GO" id="GO:0006508">
    <property type="term" value="P:proteolysis"/>
    <property type="evidence" value="ECO:0007669"/>
    <property type="project" value="UniProtKB-KW"/>
</dbReference>
<dbReference type="Gene3D" id="2.40.10.10">
    <property type="entry name" value="Trypsin-like serine proteases"/>
    <property type="match status" value="2"/>
</dbReference>
<keyword evidence="3 11" id="KW-0645">Protease</keyword>
<dbReference type="Pfam" id="PF00089">
    <property type="entry name" value="Trypsin"/>
    <property type="match status" value="1"/>
</dbReference>
<dbReference type="GO" id="GO:0005615">
    <property type="term" value="C:extracellular space"/>
    <property type="evidence" value="ECO:0007669"/>
    <property type="project" value="TreeGrafter"/>
</dbReference>
<dbReference type="InterPro" id="IPR043504">
    <property type="entry name" value="Peptidase_S1_PA_chymotrypsin"/>
</dbReference>
<evidence type="ECO:0000256" key="2">
    <source>
        <dbReference type="ARBA" id="ARBA00022525"/>
    </source>
</evidence>
<dbReference type="SUPFAM" id="SSF50494">
    <property type="entry name" value="Trypsin-like serine proteases"/>
    <property type="match status" value="1"/>
</dbReference>
<keyword evidence="8" id="KW-1015">Disulfide bond</keyword>
<dbReference type="PRINTS" id="PR00722">
    <property type="entry name" value="CHYMOTRYPSIN"/>
</dbReference>
<keyword evidence="5 11" id="KW-0378">Hydrolase</keyword>
<evidence type="ECO:0000256" key="8">
    <source>
        <dbReference type="ARBA" id="ARBA00023157"/>
    </source>
</evidence>
<keyword evidence="6 11" id="KW-0720">Serine protease</keyword>
<dbReference type="InterPro" id="IPR009003">
    <property type="entry name" value="Peptidase_S1_PA"/>
</dbReference>
<dbReference type="PROSITE" id="PS00134">
    <property type="entry name" value="TRYPSIN_HIS"/>
    <property type="match status" value="1"/>
</dbReference>
<dbReference type="PANTHER" id="PTHR24264:SF68">
    <property type="entry name" value="TRYPSIN-3-LIKE"/>
    <property type="match status" value="1"/>
</dbReference>
<dbReference type="FunFam" id="2.40.10.10:FF:000008">
    <property type="entry name" value="Cationic trypsin"/>
    <property type="match status" value="1"/>
</dbReference>
<evidence type="ECO:0000259" key="12">
    <source>
        <dbReference type="PROSITE" id="PS50240"/>
    </source>
</evidence>
<sequence>MGYHGCGGSLISDRWVISAAHCWYTPSYLKVLLGAHSLTGQTGSEQLVSVESIYWNQKYDYQTLDNDIMLVKLARSVRMTDSIRPVPLPTECPLPYTQCVVSGWGNIYSDHVFMPDALRCVKVPLMSDIECNYAYPGLITSNMICAGYMEGGKDACNGDSGGPLVCDGILQGIVSWGRGCALADSPGVYTKVCALLPWINEIMATK</sequence>
<comment type="caution">
    <text evidence="13">The sequence shown here is derived from an EMBL/GenBank/DDBJ whole genome shotgun (WGS) entry which is preliminary data.</text>
</comment>
<evidence type="ECO:0000256" key="11">
    <source>
        <dbReference type="RuleBase" id="RU363034"/>
    </source>
</evidence>
<dbReference type="InterPro" id="IPR033116">
    <property type="entry name" value="TRYPSIN_SER"/>
</dbReference>
<proteinExistence type="predicted"/>
<comment type="catalytic activity">
    <reaction evidence="9">
        <text>Preferential cleavage: Arg-|-Xaa, Lys-|-Xaa.</text>
        <dbReference type="EC" id="3.4.21.4"/>
    </reaction>
</comment>
<dbReference type="GO" id="GO:0004252">
    <property type="term" value="F:serine-type endopeptidase activity"/>
    <property type="evidence" value="ECO:0007669"/>
    <property type="project" value="UniProtKB-EC"/>
</dbReference>
<dbReference type="STRING" id="75743.A0A401PZP2"/>
<dbReference type="InterPro" id="IPR050127">
    <property type="entry name" value="Serine_Proteases_S1"/>
</dbReference>
<dbReference type="Proteomes" id="UP000288216">
    <property type="component" value="Unassembled WGS sequence"/>
</dbReference>